<comment type="caution">
    <text evidence="1">The sequence shown here is derived from an EMBL/GenBank/DDBJ whole genome shotgun (WGS) entry which is preliminary data.</text>
</comment>
<keyword evidence="2" id="KW-1185">Reference proteome</keyword>
<organism evidence="1 2">
    <name type="scientific">Lyophyllum shimeji</name>
    <name type="common">Hon-shimeji</name>
    <name type="synonym">Tricholoma shimeji</name>
    <dbReference type="NCBI Taxonomy" id="47721"/>
    <lineage>
        <taxon>Eukaryota</taxon>
        <taxon>Fungi</taxon>
        <taxon>Dikarya</taxon>
        <taxon>Basidiomycota</taxon>
        <taxon>Agaricomycotina</taxon>
        <taxon>Agaricomycetes</taxon>
        <taxon>Agaricomycetidae</taxon>
        <taxon>Agaricales</taxon>
        <taxon>Tricholomatineae</taxon>
        <taxon>Lyophyllaceae</taxon>
        <taxon>Lyophyllum</taxon>
    </lineage>
</organism>
<reference evidence="1" key="1">
    <citation type="submission" date="2022-07" db="EMBL/GenBank/DDBJ databases">
        <title>The genome of Lyophyllum shimeji provides insight into the initial evolution of ectomycorrhizal fungal genome.</title>
        <authorList>
            <person name="Kobayashi Y."/>
            <person name="Shibata T."/>
            <person name="Hirakawa H."/>
            <person name="Shigenobu S."/>
            <person name="Nishiyama T."/>
            <person name="Yamada A."/>
            <person name="Hasebe M."/>
            <person name="Kawaguchi M."/>
        </authorList>
    </citation>
    <scope>NUCLEOTIDE SEQUENCE</scope>
    <source>
        <strain evidence="1">AT787</strain>
    </source>
</reference>
<evidence type="ECO:0000313" key="1">
    <source>
        <dbReference type="EMBL" id="GLB34431.1"/>
    </source>
</evidence>
<dbReference type="EMBL" id="BRPK01000001">
    <property type="protein sequence ID" value="GLB34431.1"/>
    <property type="molecule type" value="Genomic_DNA"/>
</dbReference>
<evidence type="ECO:0000313" key="2">
    <source>
        <dbReference type="Proteomes" id="UP001063166"/>
    </source>
</evidence>
<protein>
    <submittedName>
        <fullName evidence="1">Uncharacterized protein</fullName>
    </submittedName>
</protein>
<dbReference type="AlphaFoldDB" id="A0A9P3PEK1"/>
<name>A0A9P3PEK1_LYOSH</name>
<sequence length="364" mass="39255">MQCTTRLPISLIPRSTLAGAIVAKLSDIDQRLGRGQGLCEVTEVAWRGVGRPEKRDARILSPYPQPCPARFIARRVIRSVSYGTSCQLSPHCHTSSRPVSCPPLRSPTSCNIGLYPPPSTLTISRLRCESARQHTLAPSSLQAIRFLPTSSFDTASSLSSASAFFMSNSPSYLHSLHAQHTQLSPLTTSAIMPPQGTAMTTRACLCHRPRTSAVTPRLIPRSATAIAAGRGGREYGGNGRDVALLTAQHPRVTRHGYDPPPNPCLPRRYPHPWPWVWVSAGMGTGRPEETRGLPRLFPSATATATANSSSVSSIPSNSSLRASRRFSTILIFERSTGGEKQSEVLSLTQVTGVTLCGLWSVAIL</sequence>
<accession>A0A9P3PEK1</accession>
<dbReference type="Proteomes" id="UP001063166">
    <property type="component" value="Unassembled WGS sequence"/>
</dbReference>
<gene>
    <name evidence="1" type="ORF">LshimejAT787_0113150</name>
</gene>
<proteinExistence type="predicted"/>